<evidence type="ECO:0000313" key="1">
    <source>
        <dbReference type="EMBL" id="GAH67168.1"/>
    </source>
</evidence>
<protein>
    <submittedName>
        <fullName evidence="1">Uncharacterized protein</fullName>
    </submittedName>
</protein>
<reference evidence="1" key="1">
    <citation type="journal article" date="2014" name="Front. Microbiol.">
        <title>High frequency of phylogenetically diverse reductive dehalogenase-homologous genes in deep subseafloor sedimentary metagenomes.</title>
        <authorList>
            <person name="Kawai M."/>
            <person name="Futagami T."/>
            <person name="Toyoda A."/>
            <person name="Takaki Y."/>
            <person name="Nishi S."/>
            <person name="Hori S."/>
            <person name="Arai W."/>
            <person name="Tsubouchi T."/>
            <person name="Morono Y."/>
            <person name="Uchiyama I."/>
            <person name="Ito T."/>
            <person name="Fujiyama A."/>
            <person name="Inagaki F."/>
            <person name="Takami H."/>
        </authorList>
    </citation>
    <scope>NUCLEOTIDE SEQUENCE</scope>
    <source>
        <strain evidence="1">Expedition CK06-06</strain>
    </source>
</reference>
<gene>
    <name evidence="1" type="ORF">S03H2_44956</name>
</gene>
<proteinExistence type="predicted"/>
<organism evidence="1">
    <name type="scientific">marine sediment metagenome</name>
    <dbReference type="NCBI Taxonomy" id="412755"/>
    <lineage>
        <taxon>unclassified sequences</taxon>
        <taxon>metagenomes</taxon>
        <taxon>ecological metagenomes</taxon>
    </lineage>
</organism>
<dbReference type="AlphaFoldDB" id="X1JBN5"/>
<name>X1JBN5_9ZZZZ</name>
<comment type="caution">
    <text evidence="1">The sequence shown here is derived from an EMBL/GenBank/DDBJ whole genome shotgun (WGS) entry which is preliminary data.</text>
</comment>
<dbReference type="EMBL" id="BARU01028138">
    <property type="protein sequence ID" value="GAH67168.1"/>
    <property type="molecule type" value="Genomic_DNA"/>
</dbReference>
<accession>X1JBN5</accession>
<feature type="non-terminal residue" evidence="1">
    <location>
        <position position="69"/>
    </location>
</feature>
<sequence>MGWTRGKERVPEDTKESVTLQGHRGRVVEKMIRCGRPVALVVLTVPINTWKSEKGKRSRRSTWGKRSLM</sequence>